<dbReference type="EMBL" id="JANPWB010000005">
    <property type="protein sequence ID" value="KAJ1186596.1"/>
    <property type="molecule type" value="Genomic_DNA"/>
</dbReference>
<protein>
    <submittedName>
        <fullName evidence="2">Uncharacterized protein</fullName>
    </submittedName>
</protein>
<reference evidence="2" key="1">
    <citation type="journal article" date="2022" name="bioRxiv">
        <title>Sequencing and chromosome-scale assembly of the giantPleurodeles waltlgenome.</title>
        <authorList>
            <person name="Brown T."/>
            <person name="Elewa A."/>
            <person name="Iarovenko S."/>
            <person name="Subramanian E."/>
            <person name="Araus A.J."/>
            <person name="Petzold A."/>
            <person name="Susuki M."/>
            <person name="Suzuki K.-i.T."/>
            <person name="Hayashi T."/>
            <person name="Toyoda A."/>
            <person name="Oliveira C."/>
            <person name="Osipova E."/>
            <person name="Leigh N.D."/>
            <person name="Simon A."/>
            <person name="Yun M.H."/>
        </authorList>
    </citation>
    <scope>NUCLEOTIDE SEQUENCE</scope>
    <source>
        <strain evidence="2">20211129_DDA</strain>
        <tissue evidence="2">Liver</tissue>
    </source>
</reference>
<comment type="caution">
    <text evidence="2">The sequence shown here is derived from an EMBL/GenBank/DDBJ whole genome shotgun (WGS) entry which is preliminary data.</text>
</comment>
<keyword evidence="3" id="KW-1185">Reference proteome</keyword>
<accession>A0AAV7UE40</accession>
<gene>
    <name evidence="2" type="ORF">NDU88_003377</name>
</gene>
<organism evidence="2 3">
    <name type="scientific">Pleurodeles waltl</name>
    <name type="common">Iberian ribbed newt</name>
    <dbReference type="NCBI Taxonomy" id="8319"/>
    <lineage>
        <taxon>Eukaryota</taxon>
        <taxon>Metazoa</taxon>
        <taxon>Chordata</taxon>
        <taxon>Craniata</taxon>
        <taxon>Vertebrata</taxon>
        <taxon>Euteleostomi</taxon>
        <taxon>Amphibia</taxon>
        <taxon>Batrachia</taxon>
        <taxon>Caudata</taxon>
        <taxon>Salamandroidea</taxon>
        <taxon>Salamandridae</taxon>
        <taxon>Pleurodelinae</taxon>
        <taxon>Pleurodeles</taxon>
    </lineage>
</organism>
<dbReference type="Proteomes" id="UP001066276">
    <property type="component" value="Chromosome 3_1"/>
</dbReference>
<feature type="region of interest" description="Disordered" evidence="1">
    <location>
        <begin position="1"/>
        <end position="44"/>
    </location>
</feature>
<evidence type="ECO:0000313" key="2">
    <source>
        <dbReference type="EMBL" id="KAJ1186596.1"/>
    </source>
</evidence>
<dbReference type="AlphaFoldDB" id="A0AAV7UE40"/>
<sequence length="96" mass="10711">MRPEQPTRSVRSSEGGALRLTPVSGGLMRRGTLLPDGPEGAQRVQEGWVDATGGTRRDKEVSTQRTEETALLGRPRLQRRCLEEHALTLWTELWSS</sequence>
<evidence type="ECO:0000256" key="1">
    <source>
        <dbReference type="SAM" id="MobiDB-lite"/>
    </source>
</evidence>
<feature type="compositionally biased region" description="Polar residues" evidence="1">
    <location>
        <begin position="1"/>
        <end position="12"/>
    </location>
</feature>
<evidence type="ECO:0000313" key="3">
    <source>
        <dbReference type="Proteomes" id="UP001066276"/>
    </source>
</evidence>
<proteinExistence type="predicted"/>
<name>A0AAV7UE40_PLEWA</name>